<dbReference type="InterPro" id="IPR020617">
    <property type="entry name" value="Thiolase_C"/>
</dbReference>
<evidence type="ECO:0000256" key="1">
    <source>
        <dbReference type="ARBA" id="ARBA00010982"/>
    </source>
</evidence>
<evidence type="ECO:0000313" key="7">
    <source>
        <dbReference type="EMBL" id="CUU42203.1"/>
    </source>
</evidence>
<dbReference type="KEGG" id="bvr:BVIR_1766"/>
<dbReference type="AlphaFoldDB" id="A0A0P0J7K6"/>
<comment type="similarity">
    <text evidence="1 4">Belongs to the thiolase-like superfamily. Thiolase family.</text>
</comment>
<dbReference type="EMBL" id="LN907867">
    <property type="protein sequence ID" value="CUU42203.1"/>
    <property type="molecule type" value="Genomic_DNA"/>
</dbReference>
<protein>
    <submittedName>
        <fullName evidence="7">Putative acetyl-CoA acyltransferase</fullName>
        <ecNumber evidence="7">2.3.1.9</ecNumber>
    </submittedName>
</protein>
<dbReference type="STRING" id="1079.BVIR_1766"/>
<evidence type="ECO:0000256" key="2">
    <source>
        <dbReference type="ARBA" id="ARBA00022679"/>
    </source>
</evidence>
<dbReference type="EC" id="2.3.1.9" evidence="7"/>
<evidence type="ECO:0000256" key="3">
    <source>
        <dbReference type="ARBA" id="ARBA00023315"/>
    </source>
</evidence>
<dbReference type="Pfam" id="PF00108">
    <property type="entry name" value="Thiolase_N"/>
    <property type="match status" value="1"/>
</dbReference>
<evidence type="ECO:0000259" key="6">
    <source>
        <dbReference type="Pfam" id="PF02803"/>
    </source>
</evidence>
<dbReference type="InterPro" id="IPR020613">
    <property type="entry name" value="Thiolase_CS"/>
</dbReference>
<dbReference type="InterPro" id="IPR002155">
    <property type="entry name" value="Thiolase"/>
</dbReference>
<organism evidence="7 8">
    <name type="scientific">Blastochloris viridis</name>
    <name type="common">Rhodopseudomonas viridis</name>
    <dbReference type="NCBI Taxonomy" id="1079"/>
    <lineage>
        <taxon>Bacteria</taxon>
        <taxon>Pseudomonadati</taxon>
        <taxon>Pseudomonadota</taxon>
        <taxon>Alphaproteobacteria</taxon>
        <taxon>Hyphomicrobiales</taxon>
        <taxon>Blastochloridaceae</taxon>
        <taxon>Blastochloris</taxon>
    </lineage>
</organism>
<gene>
    <name evidence="7" type="ORF">BVIRIDIS_12110</name>
</gene>
<evidence type="ECO:0000256" key="4">
    <source>
        <dbReference type="RuleBase" id="RU003557"/>
    </source>
</evidence>
<keyword evidence="3 4" id="KW-0012">Acyltransferase</keyword>
<dbReference type="PANTHER" id="PTHR18919">
    <property type="entry name" value="ACETYL-COA C-ACYLTRANSFERASE"/>
    <property type="match status" value="1"/>
</dbReference>
<dbReference type="PIRSF" id="PIRSF000429">
    <property type="entry name" value="Ac-CoA_Ac_transf"/>
    <property type="match status" value="1"/>
</dbReference>
<proteinExistence type="inferred from homology"/>
<feature type="domain" description="Thiolase C-terminal" evidence="6">
    <location>
        <begin position="271"/>
        <end position="383"/>
    </location>
</feature>
<feature type="domain" description="Thiolase N-terminal" evidence="5">
    <location>
        <begin position="15"/>
        <end position="251"/>
    </location>
</feature>
<dbReference type="SUPFAM" id="SSF53901">
    <property type="entry name" value="Thiolase-like"/>
    <property type="match status" value="2"/>
</dbReference>
<dbReference type="PANTHER" id="PTHR18919:SF107">
    <property type="entry name" value="ACETYL-COA ACETYLTRANSFERASE, CYTOSOLIC"/>
    <property type="match status" value="1"/>
</dbReference>
<sequence>MAGRRLRGAVMSAWILAARRSAVAPRGGALAGVEPHQLAGRVIAQLLADAGVAPAAVDDVVLGNALYGGGNPARRAALAAGIPEAVPAMTIDSQCCAGLDAILLAAERIEAGAAEIIVAGGVESFSRAPIRLRRPRQPGEAPLAYDRPPFTPWPERDPDMIPAAAQLAAELGISRAAQDAFAVDSHRKARSGPAAGEIVAVAGLERDAFARALTPALAARLKPLAGAGSHAVTAATVAVEADAAAAVLVVSGRRLSGLRAFGRPLRILAGARRGGDPVRPGLAPIDAAAAALAGAGLAAGELAAAEIMEAFAVQAMACIDGITLDPAIVNRGGGALSRGHPIGASGAILAVRLWHELQREPPGAAGLCAIAAAGGLGSALVVQSSPMQLA</sequence>
<keyword evidence="8" id="KW-1185">Reference proteome</keyword>
<dbReference type="Pfam" id="PF02803">
    <property type="entry name" value="Thiolase_C"/>
    <property type="match status" value="1"/>
</dbReference>
<dbReference type="NCBIfam" id="TIGR01930">
    <property type="entry name" value="AcCoA-C-Actrans"/>
    <property type="match status" value="1"/>
</dbReference>
<dbReference type="Gene3D" id="3.40.47.10">
    <property type="match status" value="1"/>
</dbReference>
<name>A0A0P0J7K6_BLAVI</name>
<dbReference type="InterPro" id="IPR016039">
    <property type="entry name" value="Thiolase-like"/>
</dbReference>
<dbReference type="PATRIC" id="fig|1079.6.peg.1829"/>
<evidence type="ECO:0000259" key="5">
    <source>
        <dbReference type="Pfam" id="PF00108"/>
    </source>
</evidence>
<reference evidence="8" key="1">
    <citation type="journal article" date="2016" name="Genome Announc.">
        <title>Revised genome sequence of the purple photosynthetic bacterium Blastochloris viridis.</title>
        <authorList>
            <person name="Liu L.N."/>
            <person name="Faulkner M."/>
            <person name="Liu X."/>
            <person name="Huang F."/>
            <person name="Darby A.C."/>
            <person name="Hall N."/>
        </authorList>
    </citation>
    <scope>NUCLEOTIDE SEQUENCE [LARGE SCALE GENOMIC DNA]</scope>
    <source>
        <strain evidence="8">ATCC 19567 / DSM 133 / F</strain>
    </source>
</reference>
<evidence type="ECO:0000313" key="8">
    <source>
        <dbReference type="Proteomes" id="UP000065734"/>
    </source>
</evidence>
<dbReference type="CDD" id="cd00751">
    <property type="entry name" value="thiolase"/>
    <property type="match status" value="1"/>
</dbReference>
<dbReference type="InterPro" id="IPR020616">
    <property type="entry name" value="Thiolase_N"/>
</dbReference>
<dbReference type="PROSITE" id="PS00737">
    <property type="entry name" value="THIOLASE_2"/>
    <property type="match status" value="1"/>
</dbReference>
<keyword evidence="2 4" id="KW-0808">Transferase</keyword>
<dbReference type="Proteomes" id="UP000065734">
    <property type="component" value="Chromosome I"/>
</dbReference>
<accession>A0A0P0J7K6</accession>
<dbReference type="GO" id="GO:0003985">
    <property type="term" value="F:acetyl-CoA C-acetyltransferase activity"/>
    <property type="evidence" value="ECO:0007669"/>
    <property type="project" value="UniProtKB-EC"/>
</dbReference>